<dbReference type="STRING" id="768670.Calni_0257"/>
<evidence type="ECO:0000313" key="3">
    <source>
        <dbReference type="EMBL" id="ADR18170.1"/>
    </source>
</evidence>
<dbReference type="CDD" id="cd02440">
    <property type="entry name" value="AdoMet_MTases"/>
    <property type="match status" value="1"/>
</dbReference>
<reference key="1">
    <citation type="submission" date="2010-11" db="EMBL/GenBank/DDBJ databases">
        <title>The complete genome of chromosome of Calditerrivibrio nitroreducens DSM 19672.</title>
        <authorList>
            <consortium name="US DOE Joint Genome Institute (JGI-PGF)"/>
            <person name="Lucas S."/>
            <person name="Copeland A."/>
            <person name="Lapidus A."/>
            <person name="Bruce D."/>
            <person name="Goodwin L."/>
            <person name="Pitluck S."/>
            <person name="Kyrpides N."/>
            <person name="Mavromatis K."/>
            <person name="Ivanova N."/>
            <person name="Mikhailova N."/>
            <person name="Zeytun A."/>
            <person name="Brettin T."/>
            <person name="Detter J.C."/>
            <person name="Tapia R."/>
            <person name="Han C."/>
            <person name="Land M."/>
            <person name="Hauser L."/>
            <person name="Markowitz V."/>
            <person name="Cheng J.-F."/>
            <person name="Hugenholtz P."/>
            <person name="Woyke T."/>
            <person name="Wu D."/>
            <person name="Spring S."/>
            <person name="Schroeder M."/>
            <person name="Brambilla E."/>
            <person name="Klenk H.-P."/>
            <person name="Eisen J.A."/>
        </authorList>
    </citation>
    <scope>NUCLEOTIDE SEQUENCE [LARGE SCALE GENOMIC DNA]</scope>
    <source>
        <strain>DSM 19672</strain>
    </source>
</reference>
<dbReference type="Proteomes" id="UP000007039">
    <property type="component" value="Chromosome"/>
</dbReference>
<dbReference type="PANTHER" id="PTHR43861:SF3">
    <property type="entry name" value="PUTATIVE (AFU_ORTHOLOGUE AFUA_2G14390)-RELATED"/>
    <property type="match status" value="1"/>
</dbReference>
<accession>E4TJK8</accession>
<dbReference type="InterPro" id="IPR041698">
    <property type="entry name" value="Methyltransf_25"/>
</dbReference>
<dbReference type="RefSeq" id="WP_013450387.1">
    <property type="nucleotide sequence ID" value="NC_014758.1"/>
</dbReference>
<keyword evidence="1 3" id="KW-0808">Transferase</keyword>
<organism evidence="3 4">
    <name type="scientific">Calditerrivibrio nitroreducens (strain DSM 19672 / NBRC 101217 / Yu37-1)</name>
    <dbReference type="NCBI Taxonomy" id="768670"/>
    <lineage>
        <taxon>Bacteria</taxon>
        <taxon>Pseudomonadati</taxon>
        <taxon>Deferribacterota</taxon>
        <taxon>Deferribacteres</taxon>
        <taxon>Deferribacterales</taxon>
        <taxon>Calditerrivibrionaceae</taxon>
    </lineage>
</organism>
<dbReference type="OrthoDB" id="9791837at2"/>
<dbReference type="GO" id="GO:0032259">
    <property type="term" value="P:methylation"/>
    <property type="evidence" value="ECO:0007669"/>
    <property type="project" value="UniProtKB-KW"/>
</dbReference>
<dbReference type="PANTHER" id="PTHR43861">
    <property type="entry name" value="TRANS-ACONITATE 2-METHYLTRANSFERASE-RELATED"/>
    <property type="match status" value="1"/>
</dbReference>
<evidence type="ECO:0000313" key="4">
    <source>
        <dbReference type="Proteomes" id="UP000007039"/>
    </source>
</evidence>
<keyword evidence="3" id="KW-0489">Methyltransferase</keyword>
<dbReference type="eggNOG" id="COG4976">
    <property type="taxonomic scope" value="Bacteria"/>
</dbReference>
<evidence type="ECO:0000256" key="1">
    <source>
        <dbReference type="ARBA" id="ARBA00022679"/>
    </source>
</evidence>
<sequence length="200" mass="22904">MNKFELDPFTYDENPMHVERGNTIAERIKQSIDIGRDWVIADFGCGTGLLGINFIGQVKSIDMIDMSENMLNVLSDKIQNQSFKDVHPVRMDILADRLPAEKYNLIITLMAFHHIESIPEAVMKLAFMIKKGFYLAISDLDIEDGSYHPDEQPPHFGIDQAFLVKSALDAGFHLHHISVPYVVSKNNKNYPIFLHIYQKR</sequence>
<dbReference type="EMBL" id="CP002347">
    <property type="protein sequence ID" value="ADR18170.1"/>
    <property type="molecule type" value="Genomic_DNA"/>
</dbReference>
<dbReference type="HOGENOM" id="CLU_037990_1_2_0"/>
<evidence type="ECO:0000259" key="2">
    <source>
        <dbReference type="Pfam" id="PF13649"/>
    </source>
</evidence>
<dbReference type="GO" id="GO:0008168">
    <property type="term" value="F:methyltransferase activity"/>
    <property type="evidence" value="ECO:0007669"/>
    <property type="project" value="UniProtKB-KW"/>
</dbReference>
<name>E4TJK8_CALNY</name>
<dbReference type="Gene3D" id="3.40.50.150">
    <property type="entry name" value="Vaccinia Virus protein VP39"/>
    <property type="match status" value="1"/>
</dbReference>
<reference evidence="3 4" key="2">
    <citation type="journal article" date="2011" name="Stand. Genomic Sci.">
        <title>Complete genome sequence of Calditerrivibrio nitroreducens type strain (Yu37-1).</title>
        <authorList>
            <person name="Pitluck S."/>
            <person name="Sikorski J."/>
            <person name="Zeytun A."/>
            <person name="Lapidus A."/>
            <person name="Nolan M."/>
            <person name="Lucas S."/>
            <person name="Hammon N."/>
            <person name="Deshpande S."/>
            <person name="Cheng J.F."/>
            <person name="Tapia R."/>
            <person name="Han C."/>
            <person name="Goodwin L."/>
            <person name="Liolios K."/>
            <person name="Pagani I."/>
            <person name="Ivanova N."/>
            <person name="Mavromatis K."/>
            <person name="Pati A."/>
            <person name="Chen A."/>
            <person name="Palaniappan K."/>
            <person name="Hauser L."/>
            <person name="Chang Y.J."/>
            <person name="Jeffries C.D."/>
            <person name="Detter J.C."/>
            <person name="Brambilla E."/>
            <person name="Djao O.D."/>
            <person name="Rohde M."/>
            <person name="Spring S."/>
            <person name="Goker M."/>
            <person name="Woyke T."/>
            <person name="Bristow J."/>
            <person name="Eisen J.A."/>
            <person name="Markowitz V."/>
            <person name="Hugenholtz P."/>
            <person name="Kyrpides N.C."/>
            <person name="Klenk H.P."/>
            <person name="Land M."/>
        </authorList>
    </citation>
    <scope>NUCLEOTIDE SEQUENCE [LARGE SCALE GENOMIC DNA]</scope>
    <source>
        <strain evidence="4">DSM 19672 / NBRC 101217 / Yu37-1</strain>
    </source>
</reference>
<dbReference type="SUPFAM" id="SSF53335">
    <property type="entry name" value="S-adenosyl-L-methionine-dependent methyltransferases"/>
    <property type="match status" value="1"/>
</dbReference>
<dbReference type="InterPro" id="IPR029063">
    <property type="entry name" value="SAM-dependent_MTases_sf"/>
</dbReference>
<proteinExistence type="predicted"/>
<keyword evidence="4" id="KW-1185">Reference proteome</keyword>
<feature type="domain" description="Methyltransferase" evidence="2">
    <location>
        <begin position="40"/>
        <end position="131"/>
    </location>
</feature>
<dbReference type="Pfam" id="PF13649">
    <property type="entry name" value="Methyltransf_25"/>
    <property type="match status" value="1"/>
</dbReference>
<dbReference type="AlphaFoldDB" id="E4TJK8"/>
<protein>
    <submittedName>
        <fullName evidence="3">Methyltransferase type 12</fullName>
    </submittedName>
</protein>
<gene>
    <name evidence="3" type="ordered locus">Calni_0257</name>
</gene>
<dbReference type="KEGG" id="cni:Calni_0257"/>